<accession>A0ABX2XQ09</accession>
<evidence type="ECO:0000313" key="1">
    <source>
        <dbReference type="EMBL" id="OCB78329.1"/>
    </source>
</evidence>
<sequence length="97" mass="10562">MLTENDAAQVFDTILSIPGMNETVKIDLKISRKNVLLLHHVIERGLIENQSSPSVLLQRSGEENIAELKQLSADCLARAGLNELNEKLAGLGAGKKQ</sequence>
<proteinExistence type="predicted"/>
<dbReference type="Proteomes" id="UP000093343">
    <property type="component" value="Unassembled WGS sequence"/>
</dbReference>
<comment type="caution">
    <text evidence="1">The sequence shown here is derived from an EMBL/GenBank/DDBJ whole genome shotgun (WGS) entry which is preliminary data.</text>
</comment>
<dbReference type="RefSeq" id="WP_065447652.1">
    <property type="nucleotide sequence ID" value="NZ_LVEN01000001.1"/>
</dbReference>
<keyword evidence="2" id="KW-1185">Reference proteome</keyword>
<reference evidence="2" key="1">
    <citation type="submission" date="2016-03" db="EMBL/GenBank/DDBJ databases">
        <title>Draft genome sequence of Paenibacillus glacialis DSM 22343.</title>
        <authorList>
            <person name="Shin S.-K."/>
            <person name="Yi H."/>
        </authorList>
    </citation>
    <scope>NUCLEOTIDE SEQUENCE [LARGE SCALE GENOMIC DNA]</scope>
    <source>
        <strain evidence="2">CCUG 60099</strain>
    </source>
</reference>
<protein>
    <submittedName>
        <fullName evidence="1">Uncharacterized protein</fullName>
    </submittedName>
</protein>
<organism evidence="1 2">
    <name type="scientific">Flavobacterium piscis</name>
    <dbReference type="NCBI Taxonomy" id="1114874"/>
    <lineage>
        <taxon>Bacteria</taxon>
        <taxon>Pseudomonadati</taxon>
        <taxon>Bacteroidota</taxon>
        <taxon>Flavobacteriia</taxon>
        <taxon>Flavobacteriales</taxon>
        <taxon>Flavobacteriaceae</taxon>
        <taxon>Flavobacterium</taxon>
    </lineage>
</organism>
<evidence type="ECO:0000313" key="2">
    <source>
        <dbReference type="Proteomes" id="UP000093343"/>
    </source>
</evidence>
<dbReference type="EMBL" id="LVEN01000001">
    <property type="protein sequence ID" value="OCB78329.1"/>
    <property type="molecule type" value="Genomic_DNA"/>
</dbReference>
<gene>
    <name evidence="1" type="ORF">FLP_01095</name>
</gene>
<name>A0ABX2XQ09_9FLAO</name>